<evidence type="ECO:0000259" key="5">
    <source>
        <dbReference type="PROSITE" id="PS50835"/>
    </source>
</evidence>
<feature type="domain" description="Ig-like" evidence="5">
    <location>
        <begin position="79"/>
        <end position="200"/>
    </location>
</feature>
<keyword evidence="4" id="KW-0812">Transmembrane</keyword>
<keyword evidence="7" id="KW-1185">Reference proteome</keyword>
<dbReference type="Pfam" id="PF07686">
    <property type="entry name" value="V-set"/>
    <property type="match status" value="1"/>
</dbReference>
<dbReference type="SMART" id="SM00409">
    <property type="entry name" value="IG"/>
    <property type="match status" value="1"/>
</dbReference>
<feature type="domain" description="Ig-like" evidence="5">
    <location>
        <begin position="214"/>
        <end position="294"/>
    </location>
</feature>
<dbReference type="InterPro" id="IPR053896">
    <property type="entry name" value="BTN3A2-like_Ig-C"/>
</dbReference>
<dbReference type="InterPro" id="IPR007110">
    <property type="entry name" value="Ig-like_dom"/>
</dbReference>
<keyword evidence="2 4" id="KW-0472">Membrane</keyword>
<dbReference type="PROSITE" id="PS50835">
    <property type="entry name" value="IG_LIKE"/>
    <property type="match status" value="2"/>
</dbReference>
<keyword evidence="4" id="KW-1133">Transmembrane helix</keyword>
<dbReference type="Pfam" id="PF22705">
    <property type="entry name" value="C2-set_3"/>
    <property type="match status" value="1"/>
</dbReference>
<dbReference type="PANTHER" id="PTHR24100:SF130">
    <property type="entry name" value="BUTYROPHILIN-LIKE PROTEIN 9"/>
    <property type="match status" value="1"/>
</dbReference>
<evidence type="ECO:0000256" key="2">
    <source>
        <dbReference type="ARBA" id="ARBA00023136"/>
    </source>
</evidence>
<dbReference type="InterPro" id="IPR013783">
    <property type="entry name" value="Ig-like_fold"/>
</dbReference>
<evidence type="ECO:0000256" key="4">
    <source>
        <dbReference type="SAM" id="Phobius"/>
    </source>
</evidence>
<evidence type="ECO:0000256" key="3">
    <source>
        <dbReference type="ARBA" id="ARBA00023319"/>
    </source>
</evidence>
<organism evidence="6 7">
    <name type="scientific">Huso huso</name>
    <name type="common">Beluga</name>
    <name type="synonym">Acipenser huso</name>
    <dbReference type="NCBI Taxonomy" id="61971"/>
    <lineage>
        <taxon>Eukaryota</taxon>
        <taxon>Metazoa</taxon>
        <taxon>Chordata</taxon>
        <taxon>Craniata</taxon>
        <taxon>Vertebrata</taxon>
        <taxon>Euteleostomi</taxon>
        <taxon>Actinopterygii</taxon>
        <taxon>Chondrostei</taxon>
        <taxon>Acipenseriformes</taxon>
        <taxon>Acipenseridae</taxon>
        <taxon>Huso</taxon>
    </lineage>
</organism>
<proteinExistence type="predicted"/>
<dbReference type="PANTHER" id="PTHR24100">
    <property type="entry name" value="BUTYROPHILIN"/>
    <property type="match status" value="1"/>
</dbReference>
<dbReference type="InterPro" id="IPR050504">
    <property type="entry name" value="IgSF_BTN/MOG"/>
</dbReference>
<dbReference type="EMBL" id="JAHFZB010000043">
    <property type="protein sequence ID" value="KAK6468684.1"/>
    <property type="molecule type" value="Genomic_DNA"/>
</dbReference>
<evidence type="ECO:0000313" key="7">
    <source>
        <dbReference type="Proteomes" id="UP001369086"/>
    </source>
</evidence>
<dbReference type="SMART" id="SM00406">
    <property type="entry name" value="IGv"/>
    <property type="match status" value="1"/>
</dbReference>
<dbReference type="Proteomes" id="UP001369086">
    <property type="component" value="Unassembled WGS sequence"/>
</dbReference>
<dbReference type="Gene3D" id="2.60.40.10">
    <property type="entry name" value="Immunoglobulins"/>
    <property type="match status" value="2"/>
</dbReference>
<evidence type="ECO:0000313" key="6">
    <source>
        <dbReference type="EMBL" id="KAK6468684.1"/>
    </source>
</evidence>
<evidence type="ECO:0000256" key="1">
    <source>
        <dbReference type="ARBA" id="ARBA00004370"/>
    </source>
</evidence>
<dbReference type="InterPro" id="IPR003598">
    <property type="entry name" value="Ig_sub2"/>
</dbReference>
<dbReference type="SUPFAM" id="SSF48726">
    <property type="entry name" value="Immunoglobulin"/>
    <property type="match status" value="2"/>
</dbReference>
<name>A0ABR0Y7U6_HUSHU</name>
<dbReference type="InterPro" id="IPR013106">
    <property type="entry name" value="Ig_V-set"/>
</dbReference>
<dbReference type="InterPro" id="IPR036179">
    <property type="entry name" value="Ig-like_dom_sf"/>
</dbReference>
<comment type="caution">
    <text evidence="6">The sequence shown here is derived from an EMBL/GenBank/DDBJ whole genome shotgun (WGS) entry which is preliminary data.</text>
</comment>
<accession>A0ABR0Y7U6</accession>
<dbReference type="InterPro" id="IPR003599">
    <property type="entry name" value="Ig_sub"/>
</dbReference>
<feature type="transmembrane region" description="Helical" evidence="4">
    <location>
        <begin position="304"/>
        <end position="324"/>
    </location>
</feature>
<keyword evidence="3" id="KW-0393">Immunoglobulin domain</keyword>
<protein>
    <submittedName>
        <fullName evidence="6">Butyrophilin subfamily 3 member A1-like</fullName>
    </submittedName>
</protein>
<reference evidence="6 7" key="1">
    <citation type="submission" date="2021-05" db="EMBL/GenBank/DDBJ databases">
        <authorList>
            <person name="Zahm M."/>
            <person name="Klopp C."/>
            <person name="Cabau C."/>
            <person name="Kuhl H."/>
            <person name="Suciu R."/>
            <person name="Ciorpac M."/>
            <person name="Holostenco D."/>
            <person name="Gessner J."/>
            <person name="Wuertz S."/>
            <person name="Hohne C."/>
            <person name="Stock M."/>
            <person name="Gislard M."/>
            <person name="Lluch J."/>
            <person name="Milhes M."/>
            <person name="Lampietro C."/>
            <person name="Lopez Roques C."/>
            <person name="Donnadieu C."/>
            <person name="Du K."/>
            <person name="Schartl M."/>
            <person name="Guiguen Y."/>
        </authorList>
    </citation>
    <scope>NUCLEOTIDE SEQUENCE [LARGE SCALE GENOMIC DNA]</scope>
    <source>
        <strain evidence="6">Hh-F2</strain>
        <tissue evidence="6">Blood</tissue>
    </source>
</reference>
<gene>
    <name evidence="6" type="ORF">HHUSO_G33520</name>
</gene>
<sequence length="341" mass="38197">MNDVAIRGGVQLFGFRARARPSCQRTFSERKLISSCAVRSSGQNNEEVGRCSSPGSCAGLEMKMRFLGRTCLIVLSLLPAVSTQDAWRVVGSDQPVIAEPGDDVILPCHISPRLSAVDMEVRWYRDRFDTPVHLYLKKKDQPRRQDIPYRGRTALSPSALERGDISLYLRNLQPADGGIYKCYAEDVSWNEEGQTEVIVTALGTQPSISMDSTQGEQTRLVCRSDGWYPEPEVIWRDRDGNNVTSLSSPTVQRDSHGLLSVSSYVKIKQQSNVFSCLVRSKIPKPDWESKLHISSDFFPGVSGWMVAFFLTLALSIAAIPPLVIQWRRMDAMERKLEPKGK</sequence>
<dbReference type="SMART" id="SM00408">
    <property type="entry name" value="IGc2"/>
    <property type="match status" value="2"/>
</dbReference>
<comment type="subcellular location">
    <subcellularLocation>
        <location evidence="1">Membrane</location>
    </subcellularLocation>
</comment>